<dbReference type="AlphaFoldDB" id="A0A0L9V8S5"/>
<dbReference type="Gramene" id="KOM51413">
    <property type="protein sequence ID" value="KOM51413"/>
    <property type="gene ID" value="LR48_Vigan09g007200"/>
</dbReference>
<accession>A0A0L9V8S5</accession>
<sequence length="452" mass="51077">MPCFSCHVALLPLTTFSKQCYGLGNASSSSREFRSSLTVPLPLRFRCRHSPSAVLLSFALVLRPQPSTTVSSRCALPPTTLPPPRTLLPPTTLPPLTTLLPPTTLLPAPVTLRHCSRHRSQFASVPQSSACISYAHFTIKFKVGNHELYMAESPHLSGDEVPTTSRRTRGATRLRQLILRRNAGERTPVIIDVVTGVASGPNADVFRSYLGVLARDRISILTPSFDHVSEADRNLIWQDLLITFDMPNVESLRNRCLSAIAECFRGFKTKLTSRYIFGPKSDENPCSKYSAIDEETWRQFVELRSSEAWQCNRQMGSYECGYYVMFWMMTIIRAHYTTGWETSLGPFHGGGSVLGVDTKKVKVPPLHYDSRVQTISAGFDFCMVLFSLEVEALWHNENLKKQEMNEYMLLVIQKGIFKTEKKCEWKRHFGSFMVVSSTDFQVENPRLMCMIE</sequence>
<protein>
    <submittedName>
        <fullName evidence="1">Uncharacterized protein</fullName>
    </submittedName>
</protein>
<proteinExistence type="predicted"/>
<dbReference type="PANTHER" id="PTHR33018:SF34">
    <property type="entry name" value="OS02G0472350 PROTEIN"/>
    <property type="match status" value="1"/>
</dbReference>
<dbReference type="EMBL" id="CM003379">
    <property type="protein sequence ID" value="KOM51413.1"/>
    <property type="molecule type" value="Genomic_DNA"/>
</dbReference>
<organism evidence="1 2">
    <name type="scientific">Phaseolus angularis</name>
    <name type="common">Azuki bean</name>
    <name type="synonym">Vigna angularis</name>
    <dbReference type="NCBI Taxonomy" id="3914"/>
    <lineage>
        <taxon>Eukaryota</taxon>
        <taxon>Viridiplantae</taxon>
        <taxon>Streptophyta</taxon>
        <taxon>Embryophyta</taxon>
        <taxon>Tracheophyta</taxon>
        <taxon>Spermatophyta</taxon>
        <taxon>Magnoliopsida</taxon>
        <taxon>eudicotyledons</taxon>
        <taxon>Gunneridae</taxon>
        <taxon>Pentapetalae</taxon>
        <taxon>rosids</taxon>
        <taxon>fabids</taxon>
        <taxon>Fabales</taxon>
        <taxon>Fabaceae</taxon>
        <taxon>Papilionoideae</taxon>
        <taxon>50 kb inversion clade</taxon>
        <taxon>NPAAA clade</taxon>
        <taxon>indigoferoid/millettioid clade</taxon>
        <taxon>Phaseoleae</taxon>
        <taxon>Vigna</taxon>
    </lineage>
</organism>
<reference evidence="2" key="1">
    <citation type="journal article" date="2015" name="Proc. Natl. Acad. Sci. U.S.A.">
        <title>Genome sequencing of adzuki bean (Vigna angularis) provides insight into high starch and low fat accumulation and domestication.</title>
        <authorList>
            <person name="Yang K."/>
            <person name="Tian Z."/>
            <person name="Chen C."/>
            <person name="Luo L."/>
            <person name="Zhao B."/>
            <person name="Wang Z."/>
            <person name="Yu L."/>
            <person name="Li Y."/>
            <person name="Sun Y."/>
            <person name="Li W."/>
            <person name="Chen Y."/>
            <person name="Li Y."/>
            <person name="Zhang Y."/>
            <person name="Ai D."/>
            <person name="Zhao J."/>
            <person name="Shang C."/>
            <person name="Ma Y."/>
            <person name="Wu B."/>
            <person name="Wang M."/>
            <person name="Gao L."/>
            <person name="Sun D."/>
            <person name="Zhang P."/>
            <person name="Guo F."/>
            <person name="Wang W."/>
            <person name="Li Y."/>
            <person name="Wang J."/>
            <person name="Varshney R.K."/>
            <person name="Wang J."/>
            <person name="Ling H.Q."/>
            <person name="Wan P."/>
        </authorList>
    </citation>
    <scope>NUCLEOTIDE SEQUENCE</scope>
    <source>
        <strain evidence="2">cv. Jingnong 6</strain>
    </source>
</reference>
<gene>
    <name evidence="1" type="ORF">LR48_Vigan09g007200</name>
</gene>
<evidence type="ECO:0000313" key="1">
    <source>
        <dbReference type="EMBL" id="KOM51413.1"/>
    </source>
</evidence>
<evidence type="ECO:0000313" key="2">
    <source>
        <dbReference type="Proteomes" id="UP000053144"/>
    </source>
</evidence>
<dbReference type="PANTHER" id="PTHR33018">
    <property type="entry name" value="OS10G0338966 PROTEIN-RELATED"/>
    <property type="match status" value="1"/>
</dbReference>
<dbReference type="Proteomes" id="UP000053144">
    <property type="component" value="Chromosome 9"/>
</dbReference>
<name>A0A0L9V8S5_PHAAN</name>